<dbReference type="PROSITE" id="PS50110">
    <property type="entry name" value="RESPONSE_REGULATORY"/>
    <property type="match status" value="1"/>
</dbReference>
<dbReference type="GO" id="GO:0000160">
    <property type="term" value="P:phosphorelay signal transduction system"/>
    <property type="evidence" value="ECO:0007669"/>
    <property type="project" value="InterPro"/>
</dbReference>
<feature type="domain" description="Response regulatory" evidence="3">
    <location>
        <begin position="4"/>
        <end position="119"/>
    </location>
</feature>
<feature type="modified residue" description="4-aspartylphosphate" evidence="2">
    <location>
        <position position="52"/>
    </location>
</feature>
<dbReference type="OrthoDB" id="9797769at2"/>
<dbReference type="Proteomes" id="UP000232196">
    <property type="component" value="Unassembled WGS sequence"/>
</dbReference>
<keyword evidence="5" id="KW-1185">Reference proteome</keyword>
<dbReference type="RefSeq" id="WP_100707864.1">
    <property type="nucleotide sequence ID" value="NZ_NPDL01000009.1"/>
</dbReference>
<protein>
    <submittedName>
        <fullName evidence="4">Two-component system response regulator</fullName>
    </submittedName>
</protein>
<comment type="caution">
    <text evidence="4">The sequence shown here is derived from an EMBL/GenBank/DDBJ whole genome shotgun (WGS) entry which is preliminary data.</text>
</comment>
<dbReference type="InterPro" id="IPR001789">
    <property type="entry name" value="Sig_transdc_resp-reg_receiver"/>
</dbReference>
<dbReference type="EMBL" id="NPDN01000009">
    <property type="protein sequence ID" value="PJZ24266.1"/>
    <property type="molecule type" value="Genomic_DNA"/>
</dbReference>
<name>A0A2M9X986_9LEPT</name>
<evidence type="ECO:0000259" key="3">
    <source>
        <dbReference type="PROSITE" id="PS50110"/>
    </source>
</evidence>
<dbReference type="PANTHER" id="PTHR44591:SF25">
    <property type="entry name" value="CHEMOTAXIS TWO-COMPONENT RESPONSE REGULATOR"/>
    <property type="match status" value="1"/>
</dbReference>
<evidence type="ECO:0000256" key="1">
    <source>
        <dbReference type="ARBA" id="ARBA00022553"/>
    </source>
</evidence>
<keyword evidence="1 2" id="KW-0597">Phosphoprotein</keyword>
<dbReference type="InterPro" id="IPR050595">
    <property type="entry name" value="Bact_response_regulator"/>
</dbReference>
<dbReference type="SUPFAM" id="SSF52172">
    <property type="entry name" value="CheY-like"/>
    <property type="match status" value="1"/>
</dbReference>
<organism evidence="4 5">
    <name type="scientific">Leptospira hartskeerlii</name>
    <dbReference type="NCBI Taxonomy" id="2023177"/>
    <lineage>
        <taxon>Bacteria</taxon>
        <taxon>Pseudomonadati</taxon>
        <taxon>Spirochaetota</taxon>
        <taxon>Spirochaetia</taxon>
        <taxon>Leptospirales</taxon>
        <taxon>Leptospiraceae</taxon>
        <taxon>Leptospira</taxon>
    </lineage>
</organism>
<evidence type="ECO:0000313" key="5">
    <source>
        <dbReference type="Proteomes" id="UP000232196"/>
    </source>
</evidence>
<reference evidence="4 5" key="1">
    <citation type="submission" date="2017-07" db="EMBL/GenBank/DDBJ databases">
        <title>Leptospira spp. isolated from tropical soils.</title>
        <authorList>
            <person name="Thibeaux R."/>
            <person name="Iraola G."/>
            <person name="Ferres I."/>
            <person name="Bierque E."/>
            <person name="Girault D."/>
            <person name="Soupe-Gilbert M.-E."/>
            <person name="Picardeau M."/>
            <person name="Goarant C."/>
        </authorList>
    </citation>
    <scope>NUCLEOTIDE SEQUENCE [LARGE SCALE GENOMIC DNA]</scope>
    <source>
        <strain evidence="4 5">MCA1-C-A1</strain>
    </source>
</reference>
<dbReference type="Pfam" id="PF00072">
    <property type="entry name" value="Response_reg"/>
    <property type="match status" value="1"/>
</dbReference>
<proteinExistence type="predicted"/>
<evidence type="ECO:0000256" key="2">
    <source>
        <dbReference type="PROSITE-ProRule" id="PRU00169"/>
    </source>
</evidence>
<sequence>MSKKILIVDDSPAQRKLVKVTLESKGYEVLEAENGAQGLELLSSDLKLVVCDVNMPVMDGVEFVEKVKSSGNYQFLPIVMLTTESQIAMKEKLVAQGIRAWITKPFSMDQLLSSVSKLVV</sequence>
<dbReference type="AlphaFoldDB" id="A0A2M9X986"/>
<dbReference type="SMART" id="SM00448">
    <property type="entry name" value="REC"/>
    <property type="match status" value="1"/>
</dbReference>
<dbReference type="PANTHER" id="PTHR44591">
    <property type="entry name" value="STRESS RESPONSE REGULATOR PROTEIN 1"/>
    <property type="match status" value="1"/>
</dbReference>
<accession>A0A2M9X986</accession>
<evidence type="ECO:0000313" key="4">
    <source>
        <dbReference type="EMBL" id="PJZ24266.1"/>
    </source>
</evidence>
<dbReference type="InterPro" id="IPR011006">
    <property type="entry name" value="CheY-like_superfamily"/>
</dbReference>
<dbReference type="Gene3D" id="3.40.50.2300">
    <property type="match status" value="1"/>
</dbReference>
<gene>
    <name evidence="4" type="ORF">CH357_16490</name>
</gene>